<dbReference type="RefSeq" id="WP_098666002.1">
    <property type="nucleotide sequence ID" value="NZ_NVDG01000029.1"/>
</dbReference>
<evidence type="ECO:0000259" key="4">
    <source>
        <dbReference type="Pfam" id="PF13649"/>
    </source>
</evidence>
<evidence type="ECO:0000256" key="2">
    <source>
        <dbReference type="ARBA" id="ARBA00022679"/>
    </source>
</evidence>
<feature type="domain" description="Methyltransferase" evidence="4">
    <location>
        <begin position="69"/>
        <end position="163"/>
    </location>
</feature>
<evidence type="ECO:0000313" key="5">
    <source>
        <dbReference type="EMBL" id="PFU40911.1"/>
    </source>
</evidence>
<dbReference type="Pfam" id="PF13649">
    <property type="entry name" value="Methyltransf_25"/>
    <property type="match status" value="1"/>
</dbReference>
<evidence type="ECO:0000256" key="1">
    <source>
        <dbReference type="ARBA" id="ARBA00022603"/>
    </source>
</evidence>
<evidence type="ECO:0000256" key="3">
    <source>
        <dbReference type="ARBA" id="ARBA00022691"/>
    </source>
</evidence>
<comment type="caution">
    <text evidence="5">The sequence shown here is derived from an EMBL/GenBank/DDBJ whole genome shotgun (WGS) entry which is preliminary data.</text>
</comment>
<accession>A0A2B3TUJ3</accession>
<keyword evidence="2 5" id="KW-0808">Transferase</keyword>
<dbReference type="CDD" id="cd02440">
    <property type="entry name" value="AdoMet_MTases"/>
    <property type="match status" value="1"/>
</dbReference>
<gene>
    <name evidence="5" type="ORF">COK86_18180</name>
</gene>
<organism evidence="5 6">
    <name type="scientific">Bacillus cereus</name>
    <dbReference type="NCBI Taxonomy" id="1396"/>
    <lineage>
        <taxon>Bacteria</taxon>
        <taxon>Bacillati</taxon>
        <taxon>Bacillota</taxon>
        <taxon>Bacilli</taxon>
        <taxon>Bacillales</taxon>
        <taxon>Bacillaceae</taxon>
        <taxon>Bacillus</taxon>
        <taxon>Bacillus cereus group</taxon>
    </lineage>
</organism>
<dbReference type="EMBL" id="NVDG01000029">
    <property type="protein sequence ID" value="PFU40911.1"/>
    <property type="molecule type" value="Genomic_DNA"/>
</dbReference>
<name>A0A2B3TUJ3_BACCE</name>
<sequence>MSNLLNQLQVPSRFEQTDNVFWQDPYIAKKLLEAHLSSDTEGASRSFPFIDKSIDFIQQIAPKKSYQKVLDLGCGPGLYSERLAKKGYTVTGIDFSENSIRYAKEQAKKLDYDIEYRYENYMELNDTNIYDLALLIYCDYGALGPENRSKLLFNIWNSLKNGGKLLLDVFSQNKFDQFKEEQYWSINENGGFWSKDCYVAIGRNLKYPDRVTLEQTTVVTADKIETYNIWYQFFTKELFIKEVTAVGFTVKEIYDDVSGKTGNGRSETIALLLEKQG</sequence>
<keyword evidence="3" id="KW-0949">S-adenosyl-L-methionine</keyword>
<dbReference type="AlphaFoldDB" id="A0A2B3TUJ3"/>
<dbReference type="SUPFAM" id="SSF53335">
    <property type="entry name" value="S-adenosyl-L-methionine-dependent methyltransferases"/>
    <property type="match status" value="1"/>
</dbReference>
<dbReference type="PANTHER" id="PTHR43464">
    <property type="entry name" value="METHYLTRANSFERASE"/>
    <property type="match status" value="1"/>
</dbReference>
<dbReference type="Proteomes" id="UP000224076">
    <property type="component" value="Unassembled WGS sequence"/>
</dbReference>
<dbReference type="InterPro" id="IPR041698">
    <property type="entry name" value="Methyltransf_25"/>
</dbReference>
<dbReference type="Gene3D" id="3.40.50.150">
    <property type="entry name" value="Vaccinia Virus protein VP39"/>
    <property type="match status" value="1"/>
</dbReference>
<dbReference type="GO" id="GO:0008168">
    <property type="term" value="F:methyltransferase activity"/>
    <property type="evidence" value="ECO:0007669"/>
    <property type="project" value="UniProtKB-KW"/>
</dbReference>
<dbReference type="InterPro" id="IPR029063">
    <property type="entry name" value="SAM-dependent_MTases_sf"/>
</dbReference>
<keyword evidence="1 5" id="KW-0489">Methyltransferase</keyword>
<dbReference type="PANTHER" id="PTHR43464:SF19">
    <property type="entry name" value="UBIQUINONE BIOSYNTHESIS O-METHYLTRANSFERASE, MITOCHONDRIAL"/>
    <property type="match status" value="1"/>
</dbReference>
<proteinExistence type="predicted"/>
<dbReference type="GO" id="GO:0032259">
    <property type="term" value="P:methylation"/>
    <property type="evidence" value="ECO:0007669"/>
    <property type="project" value="UniProtKB-KW"/>
</dbReference>
<reference evidence="5 6" key="1">
    <citation type="submission" date="2017-09" db="EMBL/GenBank/DDBJ databases">
        <title>Large-scale bioinformatics analysis of Bacillus genomes uncovers conserved roles of natural products in bacterial physiology.</title>
        <authorList>
            <consortium name="Agbiome Team Llc"/>
            <person name="Bleich R.M."/>
            <person name="Grubbs K.J."/>
            <person name="Santa Maria K.C."/>
            <person name="Allen S.E."/>
            <person name="Farag S."/>
            <person name="Shank E.A."/>
            <person name="Bowers A."/>
        </authorList>
    </citation>
    <scope>NUCLEOTIDE SEQUENCE [LARGE SCALE GENOMIC DNA]</scope>
    <source>
        <strain evidence="5 6">AFS061806</strain>
    </source>
</reference>
<evidence type="ECO:0000313" key="6">
    <source>
        <dbReference type="Proteomes" id="UP000224076"/>
    </source>
</evidence>
<protein>
    <submittedName>
        <fullName evidence="5">SAM-dependent methyltransferase</fullName>
    </submittedName>
</protein>